<dbReference type="RefSeq" id="WP_078253084.1">
    <property type="nucleotide sequence ID" value="NZ_MUYU01000002.1"/>
</dbReference>
<dbReference type="AlphaFoldDB" id="A0A1T0CVD4"/>
<dbReference type="Pfam" id="PF20341">
    <property type="entry name" value="DUF6636"/>
    <property type="match status" value="1"/>
</dbReference>
<comment type="caution">
    <text evidence="2">The sequence shown here is derived from an EMBL/GenBank/DDBJ whole genome shotgun (WGS) entry which is preliminary data.</text>
</comment>
<feature type="signal peptide" evidence="1">
    <location>
        <begin position="1"/>
        <end position="22"/>
    </location>
</feature>
<evidence type="ECO:0000313" key="2">
    <source>
        <dbReference type="EMBL" id="OOS26287.1"/>
    </source>
</evidence>
<name>A0A1T0CVD4_9GAMM</name>
<accession>A0A1T0CVD4</accession>
<proteinExistence type="predicted"/>
<organism evidence="2 3">
    <name type="scientific">Moraxella pluranimalium</name>
    <dbReference type="NCBI Taxonomy" id="470453"/>
    <lineage>
        <taxon>Bacteria</taxon>
        <taxon>Pseudomonadati</taxon>
        <taxon>Pseudomonadota</taxon>
        <taxon>Gammaproteobacteria</taxon>
        <taxon>Moraxellales</taxon>
        <taxon>Moraxellaceae</taxon>
        <taxon>Moraxella</taxon>
    </lineage>
</organism>
<dbReference type="Proteomes" id="UP000189800">
    <property type="component" value="Unassembled WGS sequence"/>
</dbReference>
<evidence type="ECO:0008006" key="4">
    <source>
        <dbReference type="Google" id="ProtNLM"/>
    </source>
</evidence>
<reference evidence="2 3" key="1">
    <citation type="submission" date="2017-02" db="EMBL/GenBank/DDBJ databases">
        <title>Draft genome sequence of Moraxella pluranimalium CCUG 54913T type strain.</title>
        <authorList>
            <person name="Salva-Serra F."/>
            <person name="Engstrom-Jakobsson H."/>
            <person name="Thorell K."/>
            <person name="Jaen-Luchoro D."/>
            <person name="Gonzales-Siles L."/>
            <person name="Karlsson R."/>
            <person name="Yazdan S."/>
            <person name="Boulund F."/>
            <person name="Johnning A."/>
            <person name="Engstrand L."/>
            <person name="Kristiansson E."/>
            <person name="Moore E."/>
        </authorList>
    </citation>
    <scope>NUCLEOTIDE SEQUENCE [LARGE SCALE GENOMIC DNA]</scope>
    <source>
        <strain evidence="2 3">CCUG 54913</strain>
    </source>
</reference>
<dbReference type="EMBL" id="MUYU01000002">
    <property type="protein sequence ID" value="OOS26287.1"/>
    <property type="molecule type" value="Genomic_DNA"/>
</dbReference>
<feature type="chain" id="PRO_5011961613" description="Secreted protein" evidence="1">
    <location>
        <begin position="23"/>
        <end position="140"/>
    </location>
</feature>
<dbReference type="OrthoDB" id="495539at2"/>
<keyword evidence="3" id="KW-1185">Reference proteome</keyword>
<sequence length="140" mass="15772">MKSYRVIITAIALLSVSMVSNAEVYFKTPSGNIICGGDMAHSTSGVTCDIIERSNSKPARPMPDWCPLDWGGRFTLNRKKAELECYSDYPYIHPDEMMVLNYGQTVRGNGWSCTSQKSGLTCKNTRGRGFFLSRKRQRIF</sequence>
<evidence type="ECO:0000313" key="3">
    <source>
        <dbReference type="Proteomes" id="UP000189800"/>
    </source>
</evidence>
<dbReference type="STRING" id="470453.B0680_00435"/>
<evidence type="ECO:0000256" key="1">
    <source>
        <dbReference type="SAM" id="SignalP"/>
    </source>
</evidence>
<dbReference type="InterPro" id="IPR046576">
    <property type="entry name" value="DUF6636"/>
</dbReference>
<gene>
    <name evidence="2" type="ORF">B0680_00435</name>
</gene>
<keyword evidence="1" id="KW-0732">Signal</keyword>
<protein>
    <recommendedName>
        <fullName evidence="4">Secreted protein</fullName>
    </recommendedName>
</protein>